<dbReference type="PANTHER" id="PTHR10336:SF204">
    <property type="entry name" value="PHOSPHOINOSITIDE PHOSPHOLIPASE C 4-RELATED"/>
    <property type="match status" value="1"/>
</dbReference>
<dbReference type="AlphaFoldDB" id="A0A8J5GHT7"/>
<dbReference type="GO" id="GO:0004435">
    <property type="term" value="F:phosphatidylinositol-4,5-bisphosphate phospholipase C activity"/>
    <property type="evidence" value="ECO:0007669"/>
    <property type="project" value="TreeGrafter"/>
</dbReference>
<dbReference type="PANTHER" id="PTHR10336">
    <property type="entry name" value="PHOSPHOINOSITIDE-SPECIFIC PHOSPHOLIPASE C FAMILY PROTEIN"/>
    <property type="match status" value="1"/>
</dbReference>
<sequence>MGSYRCCFFFTRKFRWSEAQPPEDVKAAFARYAEGGAHMSADQLRRFLVEAQGEIGATVADAERVIEQVRLLSRHPHLSKISRTAFLTLEDFHHYLFSVELNPPTQSQWDDPDDTVPRGVGWLAGLRGGRAHWVEKWASFLLDGIFARLASSLLDGLLLSFWIEQLDLKRAMGA</sequence>
<dbReference type="EMBL" id="JACMSC010000010">
    <property type="protein sequence ID" value="KAG6504539.1"/>
    <property type="molecule type" value="Genomic_DNA"/>
</dbReference>
<dbReference type="Proteomes" id="UP000734854">
    <property type="component" value="Unassembled WGS sequence"/>
</dbReference>
<feature type="domain" description="Phosphoinositide-specific phospholipase C EF-hand-like" evidence="1">
    <location>
        <begin position="23"/>
        <end position="100"/>
    </location>
</feature>
<dbReference type="GO" id="GO:0051209">
    <property type="term" value="P:release of sequestered calcium ion into cytosol"/>
    <property type="evidence" value="ECO:0007669"/>
    <property type="project" value="TreeGrafter"/>
</dbReference>
<dbReference type="InterPro" id="IPR001192">
    <property type="entry name" value="PI-PLC_fam"/>
</dbReference>
<dbReference type="InterPro" id="IPR015359">
    <property type="entry name" value="PLC_EF-hand-like"/>
</dbReference>
<dbReference type="SUPFAM" id="SSF47473">
    <property type="entry name" value="EF-hand"/>
    <property type="match status" value="1"/>
</dbReference>
<comment type="caution">
    <text evidence="2">The sequence shown here is derived from an EMBL/GenBank/DDBJ whole genome shotgun (WGS) entry which is preliminary data.</text>
</comment>
<organism evidence="2 3">
    <name type="scientific">Zingiber officinale</name>
    <name type="common">Ginger</name>
    <name type="synonym">Amomum zingiber</name>
    <dbReference type="NCBI Taxonomy" id="94328"/>
    <lineage>
        <taxon>Eukaryota</taxon>
        <taxon>Viridiplantae</taxon>
        <taxon>Streptophyta</taxon>
        <taxon>Embryophyta</taxon>
        <taxon>Tracheophyta</taxon>
        <taxon>Spermatophyta</taxon>
        <taxon>Magnoliopsida</taxon>
        <taxon>Liliopsida</taxon>
        <taxon>Zingiberales</taxon>
        <taxon>Zingiberaceae</taxon>
        <taxon>Zingiber</taxon>
    </lineage>
</organism>
<reference evidence="2 3" key="1">
    <citation type="submission" date="2020-08" db="EMBL/GenBank/DDBJ databases">
        <title>Plant Genome Project.</title>
        <authorList>
            <person name="Zhang R.-G."/>
        </authorList>
    </citation>
    <scope>NUCLEOTIDE SEQUENCE [LARGE SCALE GENOMIC DNA]</scope>
    <source>
        <tissue evidence="2">Rhizome</tissue>
    </source>
</reference>
<evidence type="ECO:0000313" key="3">
    <source>
        <dbReference type="Proteomes" id="UP000734854"/>
    </source>
</evidence>
<evidence type="ECO:0000313" key="2">
    <source>
        <dbReference type="EMBL" id="KAG6504539.1"/>
    </source>
</evidence>
<dbReference type="InterPro" id="IPR011992">
    <property type="entry name" value="EF-hand-dom_pair"/>
</dbReference>
<accession>A0A8J5GHT7</accession>
<dbReference type="Gene3D" id="1.10.238.10">
    <property type="entry name" value="EF-hand"/>
    <property type="match status" value="1"/>
</dbReference>
<dbReference type="GO" id="GO:0048015">
    <property type="term" value="P:phosphatidylinositol-mediated signaling"/>
    <property type="evidence" value="ECO:0007669"/>
    <property type="project" value="TreeGrafter"/>
</dbReference>
<protein>
    <recommendedName>
        <fullName evidence="1">Phosphoinositide-specific phospholipase C EF-hand-like domain-containing protein</fullName>
    </recommendedName>
</protein>
<keyword evidence="3" id="KW-1185">Reference proteome</keyword>
<name>A0A8J5GHT7_ZINOF</name>
<dbReference type="Pfam" id="PF09279">
    <property type="entry name" value="EF-hand_like"/>
    <property type="match status" value="1"/>
</dbReference>
<gene>
    <name evidence="2" type="ORF">ZIOFF_036873</name>
</gene>
<dbReference type="GO" id="GO:0005886">
    <property type="term" value="C:plasma membrane"/>
    <property type="evidence" value="ECO:0007669"/>
    <property type="project" value="TreeGrafter"/>
</dbReference>
<evidence type="ECO:0000259" key="1">
    <source>
        <dbReference type="Pfam" id="PF09279"/>
    </source>
</evidence>
<proteinExistence type="predicted"/>